<dbReference type="AlphaFoldDB" id="A0A9X9XE54"/>
<evidence type="ECO:0000313" key="2">
    <source>
        <dbReference type="EMBL" id="MBR0681990.1"/>
    </source>
</evidence>
<dbReference type="Pfam" id="PF01663">
    <property type="entry name" value="Phosphodiest"/>
    <property type="match status" value="1"/>
</dbReference>
<dbReference type="PANTHER" id="PTHR10151:SF120">
    <property type="entry name" value="BIS(5'-ADENOSYL)-TRIPHOSPHATASE"/>
    <property type="match status" value="1"/>
</dbReference>
<dbReference type="EMBL" id="JAAEDL010000015">
    <property type="protein sequence ID" value="MBR0681990.1"/>
    <property type="molecule type" value="Genomic_DNA"/>
</dbReference>
<reference evidence="2" key="1">
    <citation type="submission" date="2020-01" db="EMBL/GenBank/DDBJ databases">
        <authorList>
            <person name="Rat A."/>
        </authorList>
    </citation>
    <scope>NUCLEOTIDE SEQUENCE</scope>
    <source>
        <strain evidence="2">LMG 31228</strain>
    </source>
</reference>
<dbReference type="Proteomes" id="UP001138709">
    <property type="component" value="Unassembled WGS sequence"/>
</dbReference>
<dbReference type="InterPro" id="IPR017850">
    <property type="entry name" value="Alkaline_phosphatase_core_sf"/>
</dbReference>
<accession>A0A9X9XE54</accession>
<organism evidence="2 3">
    <name type="scientific">Neoroseomonas eburnea</name>
    <dbReference type="NCBI Taxonomy" id="1346889"/>
    <lineage>
        <taxon>Bacteria</taxon>
        <taxon>Pseudomonadati</taxon>
        <taxon>Pseudomonadota</taxon>
        <taxon>Alphaproteobacteria</taxon>
        <taxon>Acetobacterales</taxon>
        <taxon>Acetobacteraceae</taxon>
        <taxon>Neoroseomonas</taxon>
    </lineage>
</organism>
<feature type="region of interest" description="Disordered" evidence="1">
    <location>
        <begin position="414"/>
        <end position="433"/>
    </location>
</feature>
<reference evidence="2" key="2">
    <citation type="journal article" date="2021" name="Syst. Appl. Microbiol.">
        <title>Roseomonas hellenica sp. nov., isolated from roots of wild-growing Alkanna tinctoria.</title>
        <authorList>
            <person name="Rat A."/>
            <person name="Naranjo H.D."/>
            <person name="Lebbe L."/>
            <person name="Cnockaert M."/>
            <person name="Krigas N."/>
            <person name="Grigoriadou K."/>
            <person name="Maloupa E."/>
            <person name="Willems A."/>
        </authorList>
    </citation>
    <scope>NUCLEOTIDE SEQUENCE</scope>
    <source>
        <strain evidence="2">LMG 31228</strain>
    </source>
</reference>
<name>A0A9X9XE54_9PROT</name>
<dbReference type="SUPFAM" id="SSF53649">
    <property type="entry name" value="Alkaline phosphatase-like"/>
    <property type="match status" value="1"/>
</dbReference>
<dbReference type="Gene3D" id="3.40.720.10">
    <property type="entry name" value="Alkaline Phosphatase, subunit A"/>
    <property type="match status" value="2"/>
</dbReference>
<dbReference type="PANTHER" id="PTHR10151">
    <property type="entry name" value="ECTONUCLEOTIDE PYROPHOSPHATASE/PHOSPHODIESTERASE"/>
    <property type="match status" value="1"/>
</dbReference>
<comment type="caution">
    <text evidence="2">The sequence shown here is derived from an EMBL/GenBank/DDBJ whole genome shotgun (WGS) entry which is preliminary data.</text>
</comment>
<dbReference type="GO" id="GO:0016787">
    <property type="term" value="F:hydrolase activity"/>
    <property type="evidence" value="ECO:0007669"/>
    <property type="project" value="UniProtKB-ARBA"/>
</dbReference>
<gene>
    <name evidence="2" type="ORF">GXW74_15960</name>
</gene>
<sequence>MSGVRRVVAVVLDGLRRDQVLPADTPALAGFAQAATRYAAHRSVFPSATRVVSACFATGCWPARHGLAGNGVALMEQGRLVPHDVGRPDFMDRLRAVRGRTLLVPTLAERLAAAGREAMVFSNVSPGAARAHDPDGHGWVLHRAWAHGPGLRPLSGAEAVADVTLDAAGDVRLTDAFLARALDGRKAALAVLWLGEPDASQHAHALGSPPVRAAIAAADACFARVRAAVAERRAAGEDILLVACSDHGHQTVREVVDIEAEFVAAGLKRGSGDDTLVSVSNGTSALVYLHPDRAADAPAVLRFLASRPWAGRVLAGAALAEVGQAAADGLLCAVSMASDDAVNGHGVPGSAFAAKPAAGKPDRLGCGQHGGLGEAEQAPFLMIEGDGFAPGATQAAPTSPVDLAPTFLRHLGLPAEGCDGKPLQSSAPGASDR</sequence>
<protein>
    <submittedName>
        <fullName evidence="2">Alkaline phosphatase family protein</fullName>
    </submittedName>
</protein>
<keyword evidence="3" id="KW-1185">Reference proteome</keyword>
<proteinExistence type="predicted"/>
<feature type="compositionally biased region" description="Polar residues" evidence="1">
    <location>
        <begin position="423"/>
        <end position="433"/>
    </location>
</feature>
<evidence type="ECO:0000256" key="1">
    <source>
        <dbReference type="SAM" id="MobiDB-lite"/>
    </source>
</evidence>
<evidence type="ECO:0000313" key="3">
    <source>
        <dbReference type="Proteomes" id="UP001138709"/>
    </source>
</evidence>
<dbReference type="InterPro" id="IPR002591">
    <property type="entry name" value="Phosphodiest/P_Trfase"/>
</dbReference>
<dbReference type="RefSeq" id="WP_246523461.1">
    <property type="nucleotide sequence ID" value="NZ_JAAEDL010000015.1"/>
</dbReference>